<dbReference type="OrthoDB" id="515887at2759"/>
<name>V4CII9_LOTGI</name>
<evidence type="ECO:0000256" key="4">
    <source>
        <dbReference type="ARBA" id="ARBA00022989"/>
    </source>
</evidence>
<dbReference type="Gene3D" id="1.20.1250.20">
    <property type="entry name" value="MFS general substrate transporter like domains"/>
    <property type="match status" value="1"/>
</dbReference>
<comment type="subcellular location">
    <subcellularLocation>
        <location evidence="1">Membrane</location>
        <topology evidence="1">Multi-pass membrane protein</topology>
    </subcellularLocation>
</comment>
<dbReference type="InterPro" id="IPR051717">
    <property type="entry name" value="MFS_MFSD6"/>
</dbReference>
<evidence type="ECO:0000313" key="9">
    <source>
        <dbReference type="Proteomes" id="UP000030746"/>
    </source>
</evidence>
<keyword evidence="4 6" id="KW-1133">Transmembrane helix</keyword>
<dbReference type="RefSeq" id="XP_009047138.1">
    <property type="nucleotide sequence ID" value="XM_009048890.1"/>
</dbReference>
<proteinExistence type="inferred from homology"/>
<dbReference type="AlphaFoldDB" id="V4CII9"/>
<feature type="transmembrane region" description="Helical" evidence="6">
    <location>
        <begin position="52"/>
        <end position="71"/>
    </location>
</feature>
<dbReference type="HOGENOM" id="CLU_1134654_0_0_1"/>
<dbReference type="PANTHER" id="PTHR16172:SF41">
    <property type="entry name" value="MAJOR FACILITATOR SUPERFAMILY DOMAIN-CONTAINING PROTEIN 6-LIKE"/>
    <property type="match status" value="1"/>
</dbReference>
<dbReference type="GO" id="GO:0016020">
    <property type="term" value="C:membrane"/>
    <property type="evidence" value="ECO:0007669"/>
    <property type="project" value="UniProtKB-SubCell"/>
</dbReference>
<gene>
    <name evidence="8" type="ORF">LOTGIDRAFT_157115</name>
</gene>
<evidence type="ECO:0000259" key="7">
    <source>
        <dbReference type="Pfam" id="PF12832"/>
    </source>
</evidence>
<dbReference type="SUPFAM" id="SSF103473">
    <property type="entry name" value="MFS general substrate transporter"/>
    <property type="match status" value="1"/>
</dbReference>
<evidence type="ECO:0000256" key="5">
    <source>
        <dbReference type="ARBA" id="ARBA00023136"/>
    </source>
</evidence>
<keyword evidence="3 6" id="KW-0812">Transmembrane</keyword>
<comment type="similarity">
    <text evidence="2">Belongs to the major facilitator superfamily. MFSD6 family.</text>
</comment>
<evidence type="ECO:0000256" key="6">
    <source>
        <dbReference type="SAM" id="Phobius"/>
    </source>
</evidence>
<dbReference type="Pfam" id="PF12832">
    <property type="entry name" value="MFS_1_like"/>
    <property type="match status" value="1"/>
</dbReference>
<dbReference type="Proteomes" id="UP000030746">
    <property type="component" value="Unassembled WGS sequence"/>
</dbReference>
<evidence type="ECO:0000256" key="1">
    <source>
        <dbReference type="ARBA" id="ARBA00004141"/>
    </source>
</evidence>
<protein>
    <recommendedName>
        <fullName evidence="7">Major facilitator superfamily associated domain-containing protein</fullName>
    </recommendedName>
</protein>
<dbReference type="KEGG" id="lgi:LOTGIDRAFT_157115"/>
<sequence length="245" mass="27572">MGRTHIPHIPTLTLIQLAISQTYLFLRTIAGDNFVRPFVGALADKYSRYKTLLLLTLLLFGCGYFSFMFIPARICVHQFTPKLLKLCGPDVCINFGLGAYVLRFVGHSFINSKWYIIPLELLHGVTYSLLWSSISSKVNLISPTGSHGTFQGITGAIYNDLGRGFGAILTGSLFQIYDARWVWRSYSASCLILLIIFNITDRVWPMQESYSTKEEVVKDSEATENMLERPTVVKHGELTTNSETL</sequence>
<accession>V4CII9</accession>
<feature type="domain" description="Major facilitator superfamily associated" evidence="7">
    <location>
        <begin position="72"/>
        <end position="184"/>
    </location>
</feature>
<dbReference type="EMBL" id="KB200329">
    <property type="protein sequence ID" value="ESP01980.1"/>
    <property type="molecule type" value="Genomic_DNA"/>
</dbReference>
<evidence type="ECO:0000256" key="2">
    <source>
        <dbReference type="ARBA" id="ARBA00005241"/>
    </source>
</evidence>
<dbReference type="GeneID" id="20237208"/>
<dbReference type="PANTHER" id="PTHR16172">
    <property type="entry name" value="MAJOR FACILITATOR SUPERFAMILY DOMAIN-CONTAINING PROTEIN 6-LIKE"/>
    <property type="match status" value="1"/>
</dbReference>
<organism evidence="8 9">
    <name type="scientific">Lottia gigantea</name>
    <name type="common">Giant owl limpet</name>
    <dbReference type="NCBI Taxonomy" id="225164"/>
    <lineage>
        <taxon>Eukaryota</taxon>
        <taxon>Metazoa</taxon>
        <taxon>Spiralia</taxon>
        <taxon>Lophotrochozoa</taxon>
        <taxon>Mollusca</taxon>
        <taxon>Gastropoda</taxon>
        <taxon>Patellogastropoda</taxon>
        <taxon>Lottioidea</taxon>
        <taxon>Lottiidae</taxon>
        <taxon>Lottia</taxon>
    </lineage>
</organism>
<dbReference type="InterPro" id="IPR036259">
    <property type="entry name" value="MFS_trans_sf"/>
</dbReference>
<evidence type="ECO:0000256" key="3">
    <source>
        <dbReference type="ARBA" id="ARBA00022692"/>
    </source>
</evidence>
<dbReference type="InterPro" id="IPR024989">
    <property type="entry name" value="MFS_assoc_dom"/>
</dbReference>
<keyword evidence="9" id="KW-1185">Reference proteome</keyword>
<dbReference type="OMA" id="CILHSCH"/>
<evidence type="ECO:0000313" key="8">
    <source>
        <dbReference type="EMBL" id="ESP01980.1"/>
    </source>
</evidence>
<reference evidence="8 9" key="1">
    <citation type="journal article" date="2013" name="Nature">
        <title>Insights into bilaterian evolution from three spiralian genomes.</title>
        <authorList>
            <person name="Simakov O."/>
            <person name="Marletaz F."/>
            <person name="Cho S.J."/>
            <person name="Edsinger-Gonzales E."/>
            <person name="Havlak P."/>
            <person name="Hellsten U."/>
            <person name="Kuo D.H."/>
            <person name="Larsson T."/>
            <person name="Lv J."/>
            <person name="Arendt D."/>
            <person name="Savage R."/>
            <person name="Osoegawa K."/>
            <person name="de Jong P."/>
            <person name="Grimwood J."/>
            <person name="Chapman J.A."/>
            <person name="Shapiro H."/>
            <person name="Aerts A."/>
            <person name="Otillar R.P."/>
            <person name="Terry A.Y."/>
            <person name="Boore J.L."/>
            <person name="Grigoriev I.V."/>
            <person name="Lindberg D.R."/>
            <person name="Seaver E.C."/>
            <person name="Weisblat D.A."/>
            <person name="Putnam N.H."/>
            <person name="Rokhsar D.S."/>
        </authorList>
    </citation>
    <scope>NUCLEOTIDE SEQUENCE [LARGE SCALE GENOMIC DNA]</scope>
</reference>
<dbReference type="CTD" id="20237208"/>
<keyword evidence="5 6" id="KW-0472">Membrane</keyword>